<evidence type="ECO:0000313" key="2">
    <source>
        <dbReference type="EMBL" id="EXB29326.1"/>
    </source>
</evidence>
<feature type="region of interest" description="Disordered" evidence="1">
    <location>
        <begin position="44"/>
        <end position="71"/>
    </location>
</feature>
<keyword evidence="3" id="KW-1185">Reference proteome</keyword>
<dbReference type="Proteomes" id="UP000030645">
    <property type="component" value="Unassembled WGS sequence"/>
</dbReference>
<feature type="compositionally biased region" description="Polar residues" evidence="1">
    <location>
        <begin position="1"/>
        <end position="10"/>
    </location>
</feature>
<name>W9QKL8_9ROSA</name>
<organism evidence="2 3">
    <name type="scientific">Morus notabilis</name>
    <dbReference type="NCBI Taxonomy" id="981085"/>
    <lineage>
        <taxon>Eukaryota</taxon>
        <taxon>Viridiplantae</taxon>
        <taxon>Streptophyta</taxon>
        <taxon>Embryophyta</taxon>
        <taxon>Tracheophyta</taxon>
        <taxon>Spermatophyta</taxon>
        <taxon>Magnoliopsida</taxon>
        <taxon>eudicotyledons</taxon>
        <taxon>Gunneridae</taxon>
        <taxon>Pentapetalae</taxon>
        <taxon>rosids</taxon>
        <taxon>fabids</taxon>
        <taxon>Rosales</taxon>
        <taxon>Moraceae</taxon>
        <taxon>Moreae</taxon>
        <taxon>Morus</taxon>
    </lineage>
</organism>
<proteinExistence type="predicted"/>
<accession>W9QKL8</accession>
<feature type="region of interest" description="Disordered" evidence="1">
    <location>
        <begin position="1"/>
        <end position="22"/>
    </location>
</feature>
<dbReference type="AlphaFoldDB" id="W9QKL8"/>
<protein>
    <submittedName>
        <fullName evidence="2">Uncharacterized protein</fullName>
    </submittedName>
</protein>
<gene>
    <name evidence="2" type="ORF">L484_014058</name>
</gene>
<dbReference type="EMBL" id="KE343433">
    <property type="protein sequence ID" value="EXB29326.1"/>
    <property type="molecule type" value="Genomic_DNA"/>
</dbReference>
<reference evidence="3" key="1">
    <citation type="submission" date="2013-01" db="EMBL/GenBank/DDBJ databases">
        <title>Draft Genome Sequence of a Mulberry Tree, Morus notabilis C.K. Schneid.</title>
        <authorList>
            <person name="He N."/>
            <person name="Zhao S."/>
        </authorList>
    </citation>
    <scope>NUCLEOTIDE SEQUENCE</scope>
</reference>
<evidence type="ECO:0000256" key="1">
    <source>
        <dbReference type="SAM" id="MobiDB-lite"/>
    </source>
</evidence>
<evidence type="ECO:0000313" key="3">
    <source>
        <dbReference type="Proteomes" id="UP000030645"/>
    </source>
</evidence>
<sequence>MSFNTGNSRSHTGDNRSDLFVAGSESASARKLFIYAVNGRRNAKEWRPLSRGKGERASTREERERECEQER</sequence>